<keyword evidence="5 10" id="KW-0067">ATP-binding</keyword>
<proteinExistence type="inferred from homology"/>
<keyword evidence="2 10" id="KW-0547">Nucleotide-binding</keyword>
<keyword evidence="7" id="KW-0413">Isomerase</keyword>
<accession>A0ABX3MYV9</accession>
<evidence type="ECO:0000259" key="11">
    <source>
        <dbReference type="PROSITE" id="PS51192"/>
    </source>
</evidence>
<dbReference type="InterPro" id="IPR012337">
    <property type="entry name" value="RNaseH-like_sf"/>
</dbReference>
<organism evidence="14 15">
    <name type="scientific">Thioclava sediminum</name>
    <dbReference type="NCBI Taxonomy" id="1915319"/>
    <lineage>
        <taxon>Bacteria</taxon>
        <taxon>Pseudomonadati</taxon>
        <taxon>Pseudomonadota</taxon>
        <taxon>Alphaproteobacteria</taxon>
        <taxon>Rhodobacterales</taxon>
        <taxon>Paracoccaceae</taxon>
        <taxon>Thioclava</taxon>
    </lineage>
</organism>
<evidence type="ECO:0000259" key="13">
    <source>
        <dbReference type="PROSITE" id="PS51198"/>
    </source>
</evidence>
<feature type="domain" description="Helicase ATP-binding" evidence="11">
    <location>
        <begin position="984"/>
        <end position="1170"/>
    </location>
</feature>
<comment type="similarity">
    <text evidence="1">Belongs to the helicase family. RecQ subfamily.</text>
</comment>
<keyword evidence="3 10" id="KW-0378">Hydrolase</keyword>
<dbReference type="InterPro" id="IPR001650">
    <property type="entry name" value="Helicase_C-like"/>
</dbReference>
<gene>
    <name evidence="14" type="ORF">BMI91_00130</name>
</gene>
<dbReference type="InterPro" id="IPR011545">
    <property type="entry name" value="DEAD/DEAH_box_helicase_dom"/>
</dbReference>
<dbReference type="CDD" id="cd17932">
    <property type="entry name" value="DEXQc_UvrD"/>
    <property type="match status" value="1"/>
</dbReference>
<evidence type="ECO:0000256" key="4">
    <source>
        <dbReference type="ARBA" id="ARBA00022806"/>
    </source>
</evidence>
<evidence type="ECO:0000256" key="6">
    <source>
        <dbReference type="ARBA" id="ARBA00023125"/>
    </source>
</evidence>
<dbReference type="InterPro" id="IPR012340">
    <property type="entry name" value="NA-bd_OB-fold"/>
</dbReference>
<dbReference type="Pfam" id="PF00580">
    <property type="entry name" value="UvrD-helicase"/>
    <property type="match status" value="2"/>
</dbReference>
<dbReference type="Gene3D" id="3.30.420.10">
    <property type="entry name" value="Ribonuclease H-like superfamily/Ribonuclease H"/>
    <property type="match status" value="1"/>
</dbReference>
<dbReference type="CDD" id="cd17920">
    <property type="entry name" value="DEXHc_RecQ"/>
    <property type="match status" value="1"/>
</dbReference>
<dbReference type="EC" id="5.6.2.4" evidence="9"/>
<evidence type="ECO:0000256" key="1">
    <source>
        <dbReference type="ARBA" id="ARBA00005446"/>
    </source>
</evidence>
<dbReference type="InterPro" id="IPR014016">
    <property type="entry name" value="UvrD-like_ATP-bd"/>
</dbReference>
<feature type="domain" description="UvrD-like helicase ATP-binding" evidence="13">
    <location>
        <begin position="1843"/>
        <end position="2264"/>
    </location>
</feature>
<dbReference type="Gene3D" id="3.40.50.300">
    <property type="entry name" value="P-loop containing nucleotide triphosphate hydrolases"/>
    <property type="match status" value="4"/>
</dbReference>
<dbReference type="SMART" id="SM00490">
    <property type="entry name" value="HELICc"/>
    <property type="match status" value="1"/>
</dbReference>
<protein>
    <recommendedName>
        <fullName evidence="9">DNA 3'-5' helicase</fullName>
        <ecNumber evidence="9">5.6.2.4</ecNumber>
    </recommendedName>
</protein>
<evidence type="ECO:0000313" key="14">
    <source>
        <dbReference type="EMBL" id="OOY24896.1"/>
    </source>
</evidence>
<dbReference type="Pfam" id="PF13361">
    <property type="entry name" value="UvrD_C"/>
    <property type="match status" value="1"/>
</dbReference>
<sequence>MKMPFLATVETVVSTRGFGFLRIEGSKDEIFFHATSALSNEQALFLTLKEGDRLLCQIGSTLREPSKPAAVLWTPVAGRDWTSTGTPGSQTELDRIRRHLFGKAGTEEIGRIVAAGWYRRKWKGGAPTDLEDPVLQQVYTTALAALRPGELPSRLHAAQGSPFAFVAALDPMSDVTELSALLTTFAPGQLSAVCAPRAEWVQTSGPRGKAGRLSEDQKVALLSWAALSGADDPESFRATWLKGDGAHEATFARQWLTSGETVPRPLLSWLMSLLEKDLLQVGDLRNLAFRDAHAGLVLHHALSDEEQARLQESWVRDPSAIEVALEDEPALAGRLLQTTVLALDLEADGARIRQLGQADHRGSTRLEGSRLAGSLQQGLPDLINALTQARLAVGHNAIGWDWPILSRAVPSLPGTPIWDTLLVAFLLEPQALSHALGGDHTADADARAAFELFRRQAERFDSSVHEAILTGCCRSTEELFTRLVEAGRDDLSVARATPAVLEAVDRDQPLLLPDRLLQLLDWVPGYVIAPADPETPLDPALLEIRPMRLFEELTAAQRRTPVVEVLMAVLQRAQAQGVSVRRNMVPGWLTERLPWLEAALNGAAGLPDTEPGCRVSPLPASLQWWAQAETWSGQAMLPDGPRMIVARSEAPAGALTTTPIREGTILLDLVGGTSWAVWDPAADRLETGGSWRSFHIITVPRTVVPVKGPGSPRMSKPLLVSRQTTVRDPGSRTQAGYWSEQLATLRSLPAESNAVPILLVSSTRSRTMLGLLETALTELGLGEKQPQHRSRRDQLKRAVANRLSLVAGLDAWRDWAALAKDAGVTLQPVVDAAPLEEWYALDALEAPAASEQEEGQDDGPREISTSMLLDGIDKRVEKWLRPWLRETGLAESARVPILLDPRLEDTRHFTGGAFKWLAVELAPWTSEESRRIETVFTPLQIEREEAPSGMAAMEHFLVTHWQPSGAAGSNPVTGFKPTQLEAMEHIRDRRADVMITLPTGEGKSVLFQVPALARGLRNRRLTLVISPLRALMRDQVLRLHEQGFEESVDFLSGDQSREEQREVLQGVLDQRIVMLYVAPERLRVDSFVDVLRRRIEADGGLEYIVFDEAHCINQWGYEFRPDYFFAFSSLMSRLRTGRLPDPTPVLLLSATLTASDRRRMRGLLERLSQDPDRLPLAICPDPTTQVSPLRAHIRVRTHQMQGNIFEPDGRALQERIPEVVQVIRTARRNVEETGQRSAVLVFVLSRSHADTLAEQLTRETGREVESFHAGLDGATREDIYDRFRSGEFDVLVATKAFGMGMDIPDIHWVVHLASPGYLEDYLQEVGRIGRGVREREKAGLDRLNALMLYSGQDFEAIRSMRAESELRVPQIDEIEKHILEAVEAVGDSPIAFVPQDGFSVEKYRTPAKRRGDATRLRLALHWLEEAGHFLQAGTVPDLLEIRFSPVRLKRVSEEDSLAGKVAAAILEATSSVLTERVQALPELMQRILGSVGLRTGDDERSGERKAVINLSRIRRHCRMESLDATMSVIADLARREALTPVWVIDYTTRPVLSESETHIRTLMERVTEAVRRLLGELRGTGTFRFDPHDWYDPAPFRLVDPEVRKLPKQSREQVELILREDRFRRSYINGFRTLARVVGISLKQGLDPKSDRLYWQARCADAEGRIAAQRLDHLLPQAAALSRLFPPNTKDGSLEVADIINGMQEAHPVGTFHASDLSSLIRLLSSLGLVSTSPDLLPPSYVLQPQGRAPGLGQYPELVEELDSVNRFAETRIFGMEVHANLPEEARDRFVPGYFACPDVDALKGFVDEQLGEIEDETGIFAEKRDQLRATRATEFFDFYRASPEPAQWEAMQHPYDRHLLVNAGPGAGKTSVLVGRIVHLIREQHVKPSEIMVLAFNRAVVFEIRKRVRDLFRSLGYAAYASRVRVHTFHGLAMRHLGDTAPSEPEELLPTFARMMTWDAAFRASVAGECRALLIDEFQDVNEEVYKIIHALHAGSGDRAGVMAIGDDDQDILRWNRKPVRLGWGRLAGEAGGIFADHYFVRFKADFGGADLSELTLGVNFRSSPEIVEKSQEMINGFFGRRTLSRRLKTGRLLAVDGAPSGTVERINAQSWSWERTLQDVRATSRRLLSENPGTLAVLCRSNDEVASVHRALSDVFPIVTVQSSDNIAIRSLRHVALWLDLLEREIAQQDQALTDPLRTRLLETFDAETDIPETRAGGRMDPDLSVLWDLCAQETVFPYLSTLFEFLKDLRSDELKRLLGSTRPEGEILVSTIHKVKGLEYDNVVVLPSRMSFGGRGAEIEANAAEEARLLYVALTRAKSRLVFHLGDRELAWAGKTIAPFAGTQDGGCILTGTPKEVFISWSMNQSHSNADPGRTQTYIETSVAVGDPIRIEAPDRWAGKALMHQSETGGSRQIGVPSKAVGQSGGVSDLKVSAVIRYESKPDDRAQPCPRVAAQGWGYVVLVEGVLR</sequence>
<dbReference type="PANTHER" id="PTHR13710:SF105">
    <property type="entry name" value="ATP-DEPENDENT DNA HELICASE Q1"/>
    <property type="match status" value="1"/>
</dbReference>
<evidence type="ECO:0000256" key="2">
    <source>
        <dbReference type="ARBA" id="ARBA00022741"/>
    </source>
</evidence>
<evidence type="ECO:0000256" key="8">
    <source>
        <dbReference type="ARBA" id="ARBA00034617"/>
    </source>
</evidence>
<reference evidence="14 15" key="1">
    <citation type="submission" date="2016-11" db="EMBL/GenBank/DDBJ databases">
        <title>A multilocus sequence analysis scheme for characterization of bacteria in the genus Thioclava.</title>
        <authorList>
            <person name="Liu Y."/>
            <person name="Shao Z."/>
        </authorList>
    </citation>
    <scope>NUCLEOTIDE SEQUENCE [LARGE SCALE GENOMIC DNA]</scope>
    <source>
        <strain evidence="14 15">TAW-CT134</strain>
    </source>
</reference>
<comment type="caution">
    <text evidence="14">The sequence shown here is derived from an EMBL/GenBank/DDBJ whole genome shotgun (WGS) entry which is preliminary data.</text>
</comment>
<dbReference type="InterPro" id="IPR027417">
    <property type="entry name" value="P-loop_NTPase"/>
</dbReference>
<dbReference type="InterPro" id="IPR014017">
    <property type="entry name" value="DNA_helicase_UvrD-like_C"/>
</dbReference>
<dbReference type="Pfam" id="PF00270">
    <property type="entry name" value="DEAD"/>
    <property type="match status" value="1"/>
</dbReference>
<evidence type="ECO:0000256" key="9">
    <source>
        <dbReference type="ARBA" id="ARBA00034808"/>
    </source>
</evidence>
<dbReference type="InterPro" id="IPR014001">
    <property type="entry name" value="Helicase_ATP-bd"/>
</dbReference>
<dbReference type="SMART" id="SM00487">
    <property type="entry name" value="DEXDc"/>
    <property type="match status" value="1"/>
</dbReference>
<dbReference type="PANTHER" id="PTHR13710">
    <property type="entry name" value="DNA HELICASE RECQ FAMILY MEMBER"/>
    <property type="match status" value="1"/>
</dbReference>
<dbReference type="Proteomes" id="UP000190787">
    <property type="component" value="Unassembled WGS sequence"/>
</dbReference>
<dbReference type="PROSITE" id="PS51194">
    <property type="entry name" value="HELICASE_CTER"/>
    <property type="match status" value="1"/>
</dbReference>
<dbReference type="EMBL" id="MPZV01000001">
    <property type="protein sequence ID" value="OOY24896.1"/>
    <property type="molecule type" value="Genomic_DNA"/>
</dbReference>
<dbReference type="SUPFAM" id="SSF52540">
    <property type="entry name" value="P-loop containing nucleoside triphosphate hydrolases"/>
    <property type="match status" value="2"/>
</dbReference>
<dbReference type="SUPFAM" id="SSF53098">
    <property type="entry name" value="Ribonuclease H-like"/>
    <property type="match status" value="1"/>
</dbReference>
<dbReference type="InterPro" id="IPR036397">
    <property type="entry name" value="RNaseH_sf"/>
</dbReference>
<evidence type="ECO:0000256" key="3">
    <source>
        <dbReference type="ARBA" id="ARBA00022801"/>
    </source>
</evidence>
<feature type="domain" description="Helicase C-terminal" evidence="12">
    <location>
        <begin position="1218"/>
        <end position="1382"/>
    </location>
</feature>
<dbReference type="PROSITE" id="PS51198">
    <property type="entry name" value="UVRD_HELICASE_ATP_BIND"/>
    <property type="match status" value="1"/>
</dbReference>
<evidence type="ECO:0000256" key="7">
    <source>
        <dbReference type="ARBA" id="ARBA00023235"/>
    </source>
</evidence>
<keyword evidence="4 10" id="KW-0347">Helicase</keyword>
<keyword evidence="6" id="KW-0238">DNA-binding</keyword>
<evidence type="ECO:0000259" key="12">
    <source>
        <dbReference type="PROSITE" id="PS51194"/>
    </source>
</evidence>
<dbReference type="Pfam" id="PF00271">
    <property type="entry name" value="Helicase_C"/>
    <property type="match status" value="1"/>
</dbReference>
<dbReference type="Gene3D" id="2.40.50.140">
    <property type="entry name" value="Nucleic acid-binding proteins"/>
    <property type="match status" value="1"/>
</dbReference>
<keyword evidence="15" id="KW-1185">Reference proteome</keyword>
<dbReference type="PROSITE" id="PS51192">
    <property type="entry name" value="HELICASE_ATP_BIND_1"/>
    <property type="match status" value="1"/>
</dbReference>
<feature type="binding site" evidence="10">
    <location>
        <begin position="1864"/>
        <end position="1871"/>
    </location>
    <ligand>
        <name>ATP</name>
        <dbReference type="ChEBI" id="CHEBI:30616"/>
    </ligand>
</feature>
<comment type="catalytic activity">
    <reaction evidence="8">
        <text>Couples ATP hydrolysis with the unwinding of duplex DNA by translocating in the 3'-5' direction.</text>
        <dbReference type="EC" id="5.6.2.4"/>
    </reaction>
</comment>
<name>A0ABX3MYV9_9RHOB</name>
<evidence type="ECO:0000256" key="10">
    <source>
        <dbReference type="PROSITE-ProRule" id="PRU00560"/>
    </source>
</evidence>
<evidence type="ECO:0000256" key="5">
    <source>
        <dbReference type="ARBA" id="ARBA00022840"/>
    </source>
</evidence>
<evidence type="ECO:0000313" key="15">
    <source>
        <dbReference type="Proteomes" id="UP000190787"/>
    </source>
</evidence>